<evidence type="ECO:0000313" key="2">
    <source>
        <dbReference type="EMBL" id="KAJ4447853.1"/>
    </source>
</evidence>
<proteinExistence type="predicted"/>
<dbReference type="EMBL" id="JAJSOF020000005">
    <property type="protein sequence ID" value="KAJ4447853.1"/>
    <property type="molecule type" value="Genomic_DNA"/>
</dbReference>
<feature type="region of interest" description="Disordered" evidence="1">
    <location>
        <begin position="1"/>
        <end position="24"/>
    </location>
</feature>
<comment type="caution">
    <text evidence="2">The sequence shown here is derived from an EMBL/GenBank/DDBJ whole genome shotgun (WGS) entry which is preliminary data.</text>
</comment>
<protein>
    <submittedName>
        <fullName evidence="2">Uncharacterized protein</fullName>
    </submittedName>
</protein>
<name>A0ABQ8TMG9_PERAM</name>
<dbReference type="Proteomes" id="UP001148838">
    <property type="component" value="Unassembled WGS sequence"/>
</dbReference>
<organism evidence="2 3">
    <name type="scientific">Periplaneta americana</name>
    <name type="common">American cockroach</name>
    <name type="synonym">Blatta americana</name>
    <dbReference type="NCBI Taxonomy" id="6978"/>
    <lineage>
        <taxon>Eukaryota</taxon>
        <taxon>Metazoa</taxon>
        <taxon>Ecdysozoa</taxon>
        <taxon>Arthropoda</taxon>
        <taxon>Hexapoda</taxon>
        <taxon>Insecta</taxon>
        <taxon>Pterygota</taxon>
        <taxon>Neoptera</taxon>
        <taxon>Polyneoptera</taxon>
        <taxon>Dictyoptera</taxon>
        <taxon>Blattodea</taxon>
        <taxon>Blattoidea</taxon>
        <taxon>Blattidae</taxon>
        <taxon>Blattinae</taxon>
        <taxon>Periplaneta</taxon>
    </lineage>
</organism>
<sequence length="170" mass="19727">MGESRNSYRVLVGRPEGKRPLGRPRRRWEDNIKIDLREVEYDDKDWINLAQDRDQWRAYVRTAMNLRSGRRKNDAETDQKEEKELVGSLAEKKLLTEECTRTNGDGRRYQIKNDMDHRRAIRWHHGVPNFNDDVTDAPPVPSAFRGGGSLHQPPSVNLIGSCIGREFADE</sequence>
<evidence type="ECO:0000313" key="3">
    <source>
        <dbReference type="Proteomes" id="UP001148838"/>
    </source>
</evidence>
<evidence type="ECO:0000256" key="1">
    <source>
        <dbReference type="SAM" id="MobiDB-lite"/>
    </source>
</evidence>
<accession>A0ABQ8TMG9</accession>
<keyword evidence="3" id="KW-1185">Reference proteome</keyword>
<gene>
    <name evidence="2" type="ORF">ANN_09861</name>
</gene>
<reference evidence="2 3" key="1">
    <citation type="journal article" date="2022" name="Allergy">
        <title>Genome assembly and annotation of Periplaneta americana reveal a comprehensive cockroach allergen profile.</title>
        <authorList>
            <person name="Wang L."/>
            <person name="Xiong Q."/>
            <person name="Saelim N."/>
            <person name="Wang L."/>
            <person name="Nong W."/>
            <person name="Wan A.T."/>
            <person name="Shi M."/>
            <person name="Liu X."/>
            <person name="Cao Q."/>
            <person name="Hui J.H.L."/>
            <person name="Sookrung N."/>
            <person name="Leung T.F."/>
            <person name="Tungtrongchitr A."/>
            <person name="Tsui S.K.W."/>
        </authorList>
    </citation>
    <scope>NUCLEOTIDE SEQUENCE [LARGE SCALE GENOMIC DNA]</scope>
    <source>
        <strain evidence="2">PWHHKU_190912</strain>
    </source>
</reference>